<comment type="caution">
    <text evidence="1">The sequence shown here is derived from an EMBL/GenBank/DDBJ whole genome shotgun (WGS) entry which is preliminary data.</text>
</comment>
<evidence type="ECO:0000313" key="2">
    <source>
        <dbReference type="Proteomes" id="UP000827092"/>
    </source>
</evidence>
<accession>A0AAV6VH51</accession>
<proteinExistence type="predicted"/>
<dbReference type="EMBL" id="JAFNEN010000074">
    <property type="protein sequence ID" value="KAG8196092.1"/>
    <property type="molecule type" value="Genomic_DNA"/>
</dbReference>
<dbReference type="AlphaFoldDB" id="A0AAV6VH51"/>
<dbReference type="Proteomes" id="UP000827092">
    <property type="component" value="Unassembled WGS sequence"/>
</dbReference>
<protein>
    <submittedName>
        <fullName evidence="1">Uncharacterized protein</fullName>
    </submittedName>
</protein>
<reference evidence="1 2" key="1">
    <citation type="journal article" date="2022" name="Nat. Ecol. Evol.">
        <title>A masculinizing supergene underlies an exaggerated male reproductive morph in a spider.</title>
        <authorList>
            <person name="Hendrickx F."/>
            <person name="De Corte Z."/>
            <person name="Sonet G."/>
            <person name="Van Belleghem S.M."/>
            <person name="Kostlbacher S."/>
            <person name="Vangestel C."/>
        </authorList>
    </citation>
    <scope>NUCLEOTIDE SEQUENCE [LARGE SCALE GENOMIC DNA]</scope>
    <source>
        <strain evidence="1">W744_W776</strain>
    </source>
</reference>
<name>A0AAV6VH51_9ARAC</name>
<organism evidence="1 2">
    <name type="scientific">Oedothorax gibbosus</name>
    <dbReference type="NCBI Taxonomy" id="931172"/>
    <lineage>
        <taxon>Eukaryota</taxon>
        <taxon>Metazoa</taxon>
        <taxon>Ecdysozoa</taxon>
        <taxon>Arthropoda</taxon>
        <taxon>Chelicerata</taxon>
        <taxon>Arachnida</taxon>
        <taxon>Araneae</taxon>
        <taxon>Araneomorphae</taxon>
        <taxon>Entelegynae</taxon>
        <taxon>Araneoidea</taxon>
        <taxon>Linyphiidae</taxon>
        <taxon>Erigoninae</taxon>
        <taxon>Oedothorax</taxon>
    </lineage>
</organism>
<evidence type="ECO:0000313" key="1">
    <source>
        <dbReference type="EMBL" id="KAG8196092.1"/>
    </source>
</evidence>
<keyword evidence="2" id="KW-1185">Reference proteome</keyword>
<sequence>MRYSNVAINSTLSRGIQSKRITKYILISLELPLSLILSKCPADPVDLTALARSADAAQLQPSALPAANATLAAAARGTKSASAATASAAVHPSAKRS</sequence>
<gene>
    <name evidence="1" type="ORF">JTE90_007831</name>
</gene>